<dbReference type="OrthoDB" id="9769355at2"/>
<evidence type="ECO:0000256" key="3">
    <source>
        <dbReference type="ARBA" id="ARBA00023002"/>
    </source>
</evidence>
<dbReference type="HOGENOM" id="CLU_039484_0_0_6"/>
<dbReference type="EMBL" id="AP013068">
    <property type="protein sequence ID" value="BAN48315.1"/>
    <property type="molecule type" value="Genomic_DNA"/>
</dbReference>
<evidence type="ECO:0000256" key="5">
    <source>
        <dbReference type="ARBA" id="ARBA00023014"/>
    </source>
</evidence>
<keyword evidence="7" id="KW-0808">Transferase</keyword>
<evidence type="ECO:0000256" key="1">
    <source>
        <dbReference type="ARBA" id="ARBA00022714"/>
    </source>
</evidence>
<dbReference type="Proteomes" id="UP000015503">
    <property type="component" value="Chromosome"/>
</dbReference>
<dbReference type="eggNOG" id="COG4638">
    <property type="taxonomic scope" value="Bacteria"/>
</dbReference>
<reference evidence="7 8" key="1">
    <citation type="journal article" date="2013" name="Genome Announc.">
        <title>Complete Genome Sequence of the Carbazole Degrader Pseudomonas resinovorans Strain CA10 (NBRC 106553).</title>
        <authorList>
            <person name="Shintani M."/>
            <person name="Hosoyama A."/>
            <person name="Ohji S."/>
            <person name="Tsuchikane K."/>
            <person name="Takarada H."/>
            <person name="Yamazoe A."/>
            <person name="Fujita N."/>
            <person name="Nojiri H."/>
        </authorList>
    </citation>
    <scope>NUCLEOTIDE SEQUENCE [LARGE SCALE GENOMIC DNA]</scope>
    <source>
        <strain evidence="7 8">NBRC 106553</strain>
    </source>
</reference>
<keyword evidence="3 7" id="KW-0560">Oxidoreductase</keyword>
<keyword evidence="7" id="KW-0489">Methyltransferase</keyword>
<dbReference type="SUPFAM" id="SSF55961">
    <property type="entry name" value="Bet v1-like"/>
    <property type="match status" value="1"/>
</dbReference>
<keyword evidence="1" id="KW-0001">2Fe-2S</keyword>
<dbReference type="SUPFAM" id="SSF50022">
    <property type="entry name" value="ISP domain"/>
    <property type="match status" value="1"/>
</dbReference>
<keyword evidence="8" id="KW-1185">Reference proteome</keyword>
<dbReference type="GO" id="GO:0032259">
    <property type="term" value="P:methylation"/>
    <property type="evidence" value="ECO:0007669"/>
    <property type="project" value="UniProtKB-KW"/>
</dbReference>
<dbReference type="Pfam" id="PF19112">
    <property type="entry name" value="VanA_C"/>
    <property type="match status" value="1"/>
</dbReference>
<sequence length="353" mass="39274">MKFLKNAWYVAAWDNEVEPGDLFARTLLNESVLFFRDGAGKVQAIHNRCPHRFAPLSMGKLCGGQVQCAYHGLEFDGSGACTRNPHGDGAIPRAARVRAYPVAEKYSVIWIWMGDAEAADEALIPDFGCMDPARFYVAKRYLHARANYVLESDNILDLSHIQYLHPSTLGSSDVSQAITRVEQQGETIWSYRQTVAEIMPDFLYGAMGIPFGTPVDRWIDVRWDAPANMLLLAGAVATGRPRAEGRETPLPHLFTPETDTTTHYWFSFPMPREMGEMGERIAEEQVSALNQPFSTEDLPMLEAQQGMIGDADFWSLKPVLLPGDAAAVRARRVLDKLIADEQAAQISVRALEA</sequence>
<accession>S6AIR1</accession>
<evidence type="ECO:0000313" key="7">
    <source>
        <dbReference type="EMBL" id="BAN48315.1"/>
    </source>
</evidence>
<evidence type="ECO:0000259" key="6">
    <source>
        <dbReference type="PROSITE" id="PS51296"/>
    </source>
</evidence>
<dbReference type="GO" id="GO:0046872">
    <property type="term" value="F:metal ion binding"/>
    <property type="evidence" value="ECO:0007669"/>
    <property type="project" value="UniProtKB-KW"/>
</dbReference>
<dbReference type="GO" id="GO:0018489">
    <property type="term" value="F:vanillate monooxygenase activity"/>
    <property type="evidence" value="ECO:0007669"/>
    <property type="project" value="UniProtKB-EC"/>
</dbReference>
<dbReference type="Gene3D" id="3.90.380.10">
    <property type="entry name" value="Naphthalene 1,2-dioxygenase Alpha Subunit, Chain A, domain 1"/>
    <property type="match status" value="1"/>
</dbReference>
<dbReference type="Pfam" id="PF00355">
    <property type="entry name" value="Rieske"/>
    <property type="match status" value="1"/>
</dbReference>
<organism evidence="7 8">
    <name type="scientific">Metapseudomonas resinovorans NBRC 106553</name>
    <dbReference type="NCBI Taxonomy" id="1245471"/>
    <lineage>
        <taxon>Bacteria</taxon>
        <taxon>Pseudomonadati</taxon>
        <taxon>Pseudomonadota</taxon>
        <taxon>Gammaproteobacteria</taxon>
        <taxon>Pseudomonadales</taxon>
        <taxon>Pseudomonadaceae</taxon>
        <taxon>Metapseudomonas</taxon>
    </lineage>
</organism>
<dbReference type="CDD" id="cd08878">
    <property type="entry name" value="RHO_alpha_C_DMO-like"/>
    <property type="match status" value="1"/>
</dbReference>
<dbReference type="InterPro" id="IPR044043">
    <property type="entry name" value="VanA_C_cat"/>
</dbReference>
<dbReference type="Gene3D" id="2.102.10.10">
    <property type="entry name" value="Rieske [2Fe-2S] iron-sulphur domain"/>
    <property type="match status" value="1"/>
</dbReference>
<name>S6AIR1_METRE</name>
<dbReference type="AlphaFoldDB" id="S6AIR1"/>
<dbReference type="GO" id="GO:0051537">
    <property type="term" value="F:2 iron, 2 sulfur cluster binding"/>
    <property type="evidence" value="ECO:0007669"/>
    <property type="project" value="UniProtKB-KW"/>
</dbReference>
<dbReference type="InterPro" id="IPR017941">
    <property type="entry name" value="Rieske_2Fe-2S"/>
</dbReference>
<dbReference type="InterPro" id="IPR050584">
    <property type="entry name" value="Cholesterol_7-desaturase"/>
</dbReference>
<dbReference type="RefSeq" id="WP_016492509.1">
    <property type="nucleotide sequence ID" value="NC_021499.1"/>
</dbReference>
<keyword evidence="5" id="KW-0411">Iron-sulfur</keyword>
<dbReference type="InterPro" id="IPR036922">
    <property type="entry name" value="Rieske_2Fe-2S_sf"/>
</dbReference>
<dbReference type="PANTHER" id="PTHR21266:SF60">
    <property type="entry name" value="3-KETOSTEROID-9-ALPHA-MONOOXYGENASE, OXYGENASE COMPONENT"/>
    <property type="match status" value="1"/>
</dbReference>
<evidence type="ECO:0000256" key="4">
    <source>
        <dbReference type="ARBA" id="ARBA00023004"/>
    </source>
</evidence>
<keyword evidence="4" id="KW-0408">Iron</keyword>
<dbReference type="STRING" id="1245471.PCA10_25830"/>
<dbReference type="PROSITE" id="PS51296">
    <property type="entry name" value="RIESKE"/>
    <property type="match status" value="1"/>
</dbReference>
<dbReference type="PANTHER" id="PTHR21266">
    <property type="entry name" value="IRON-SULFUR DOMAIN CONTAINING PROTEIN"/>
    <property type="match status" value="1"/>
</dbReference>
<dbReference type="PATRIC" id="fig|1245471.3.peg.2613"/>
<keyword evidence="2" id="KW-0479">Metal-binding</keyword>
<dbReference type="KEGG" id="pre:PCA10_25830"/>
<protein>
    <submittedName>
        <fullName evidence="7">Vanillate O-demethylase oxygenase subunit</fullName>
        <ecNumber evidence="7">1.14.13.82</ecNumber>
    </submittedName>
</protein>
<proteinExistence type="predicted"/>
<evidence type="ECO:0000313" key="8">
    <source>
        <dbReference type="Proteomes" id="UP000015503"/>
    </source>
</evidence>
<evidence type="ECO:0000256" key="2">
    <source>
        <dbReference type="ARBA" id="ARBA00022723"/>
    </source>
</evidence>
<dbReference type="GO" id="GO:0008168">
    <property type="term" value="F:methyltransferase activity"/>
    <property type="evidence" value="ECO:0007669"/>
    <property type="project" value="UniProtKB-KW"/>
</dbReference>
<feature type="domain" description="Rieske" evidence="6">
    <location>
        <begin position="8"/>
        <end position="111"/>
    </location>
</feature>
<dbReference type="EC" id="1.14.13.82" evidence="7"/>
<gene>
    <name evidence="7" type="primary">vanA</name>
    <name evidence="7" type="ORF">PCA10_25830</name>
</gene>